<keyword evidence="5 6" id="KW-0067">ATP-binding</keyword>
<evidence type="ECO:0000256" key="6">
    <source>
        <dbReference type="HAMAP-Rule" id="MF_00836"/>
    </source>
</evidence>
<dbReference type="Proteomes" id="UP001149009">
    <property type="component" value="Unassembled WGS sequence"/>
</dbReference>
<evidence type="ECO:0000256" key="2">
    <source>
        <dbReference type="ARBA" id="ARBA00005069"/>
    </source>
</evidence>
<dbReference type="EC" id="2.7.4.23" evidence="6"/>
<evidence type="ECO:0000313" key="8">
    <source>
        <dbReference type="EMBL" id="MCT8990050.1"/>
    </source>
</evidence>
<dbReference type="HAMAP" id="MF_00836">
    <property type="entry name" value="PhnN"/>
    <property type="match status" value="1"/>
</dbReference>
<proteinExistence type="inferred from homology"/>
<comment type="function">
    <text evidence="6">Catalyzes the phosphorylation of ribose 1,5-bisphosphate to 5-phospho-D-ribosyl alpha-1-diphosphate (PRPP).</text>
</comment>
<dbReference type="SUPFAM" id="SSF52540">
    <property type="entry name" value="P-loop containing nucleoside triphosphate hydrolases"/>
    <property type="match status" value="1"/>
</dbReference>
<dbReference type="GO" id="GO:0005524">
    <property type="term" value="F:ATP binding"/>
    <property type="evidence" value="ECO:0007669"/>
    <property type="project" value="UniProtKB-KW"/>
</dbReference>
<dbReference type="GO" id="GO:0019634">
    <property type="term" value="P:organic phosphonate metabolic process"/>
    <property type="evidence" value="ECO:0007669"/>
    <property type="project" value="UniProtKB-UniRule"/>
</dbReference>
<evidence type="ECO:0000256" key="3">
    <source>
        <dbReference type="ARBA" id="ARBA00022679"/>
    </source>
</evidence>
<dbReference type="NCBIfam" id="TIGR02322">
    <property type="entry name" value="phosphon_PhnN"/>
    <property type="match status" value="1"/>
</dbReference>
<name>A0A9X3AZE6_9HYPH</name>
<comment type="caution">
    <text evidence="8">The sequence shown here is derived from an EMBL/GenBank/DDBJ whole genome shotgun (WGS) entry which is preliminary data.</text>
</comment>
<evidence type="ECO:0000256" key="5">
    <source>
        <dbReference type="ARBA" id="ARBA00022840"/>
    </source>
</evidence>
<keyword evidence="4 6" id="KW-0547">Nucleotide-binding</keyword>
<dbReference type="InterPro" id="IPR012699">
    <property type="entry name" value="PhnN"/>
</dbReference>
<dbReference type="EMBL" id="JAODNV010000007">
    <property type="protein sequence ID" value="MCT8990050.1"/>
    <property type="molecule type" value="Genomic_DNA"/>
</dbReference>
<comment type="pathway">
    <text evidence="2 6">Metabolic intermediate biosynthesis; 5-phospho-alpha-D-ribose 1-diphosphate biosynthesis; 5-phospho-alpha-D-ribose 1-diphosphate from D-ribose 5-phosphate (route II): step 3/3.</text>
</comment>
<sequence length="209" mass="22511">MSAYPVERAADEAGYPIKQGVFVAVAGPSGSGKDSLIAYARDRLGHLHNDIVFARRAITRPALPGTEEHDTLSKADFERARAAGRFALSWCANGLSYGLPASLDDEMRAGRVVVANVSRAVIPQLGERYAQVVPVIVTAPRNVLARRLSSRGRETMEEVLARLERSEAGTVPVPGAIVIDNSGSLEEAGNRFLEILRKAAAWSDTCDRV</sequence>
<feature type="binding site" evidence="6">
    <location>
        <begin position="27"/>
        <end position="34"/>
    </location>
    <ligand>
        <name>ATP</name>
        <dbReference type="ChEBI" id="CHEBI:30616"/>
    </ligand>
</feature>
<feature type="domain" description="Guanylate kinase/L-type calcium channel beta subunit" evidence="7">
    <location>
        <begin position="19"/>
        <end position="200"/>
    </location>
</feature>
<dbReference type="Gene3D" id="3.40.50.300">
    <property type="entry name" value="P-loop containing nucleotide triphosphate hydrolases"/>
    <property type="match status" value="1"/>
</dbReference>
<dbReference type="Pfam" id="PF13238">
    <property type="entry name" value="AAA_18"/>
    <property type="match status" value="1"/>
</dbReference>
<evidence type="ECO:0000256" key="1">
    <source>
        <dbReference type="ARBA" id="ARBA00000373"/>
    </source>
</evidence>
<protein>
    <recommendedName>
        <fullName evidence="6">Ribose 1,5-bisphosphate phosphokinase PhnN</fullName>
        <ecNumber evidence="6">2.7.4.23</ecNumber>
    </recommendedName>
    <alternativeName>
        <fullName evidence="6">Ribose 1,5-bisphosphokinase</fullName>
    </alternativeName>
</protein>
<dbReference type="GO" id="GO:0033863">
    <property type="term" value="F:ribose 1,5-bisphosphate phosphokinase activity"/>
    <property type="evidence" value="ECO:0007669"/>
    <property type="project" value="UniProtKB-UniRule"/>
</dbReference>
<organism evidence="8 9">
    <name type="scientific">Chelativorans petroleitrophicus</name>
    <dbReference type="NCBI Taxonomy" id="2975484"/>
    <lineage>
        <taxon>Bacteria</taxon>
        <taxon>Pseudomonadati</taxon>
        <taxon>Pseudomonadota</taxon>
        <taxon>Alphaproteobacteria</taxon>
        <taxon>Hyphomicrobiales</taxon>
        <taxon>Phyllobacteriaceae</taxon>
        <taxon>Chelativorans</taxon>
    </lineage>
</organism>
<keyword evidence="9" id="KW-1185">Reference proteome</keyword>
<evidence type="ECO:0000313" key="9">
    <source>
        <dbReference type="Proteomes" id="UP001149009"/>
    </source>
</evidence>
<evidence type="ECO:0000259" key="7">
    <source>
        <dbReference type="SMART" id="SM00072"/>
    </source>
</evidence>
<reference evidence="8" key="1">
    <citation type="submission" date="2022-08" db="EMBL/GenBank/DDBJ databases">
        <title>Chelativorans sichuanense sp. nov., a paraffin oil-degrading bacterium isolated from a mixture of oil-based drill cuttings and paddy soil.</title>
        <authorList>
            <person name="Yu J."/>
            <person name="Liu H."/>
            <person name="Chen Q."/>
        </authorList>
    </citation>
    <scope>NUCLEOTIDE SEQUENCE</scope>
    <source>
        <strain evidence="8">SCAU 2101</strain>
    </source>
</reference>
<accession>A0A9X3AZE6</accession>
<comment type="catalytic activity">
    <reaction evidence="1 6">
        <text>alpha-D-ribose 1,5-bisphosphate + ATP = 5-phospho-alpha-D-ribose 1-diphosphate + ADP</text>
        <dbReference type="Rhea" id="RHEA:20109"/>
        <dbReference type="ChEBI" id="CHEBI:30616"/>
        <dbReference type="ChEBI" id="CHEBI:58017"/>
        <dbReference type="ChEBI" id="CHEBI:68688"/>
        <dbReference type="ChEBI" id="CHEBI:456216"/>
        <dbReference type="EC" id="2.7.4.23"/>
    </reaction>
</comment>
<dbReference type="InterPro" id="IPR008145">
    <property type="entry name" value="GK/Ca_channel_bsu"/>
</dbReference>
<dbReference type="InterPro" id="IPR027417">
    <property type="entry name" value="P-loop_NTPase"/>
</dbReference>
<gene>
    <name evidence="6 8" type="primary">phnN</name>
    <name evidence="8" type="ORF">NYR54_07050</name>
</gene>
<evidence type="ECO:0000256" key="4">
    <source>
        <dbReference type="ARBA" id="ARBA00022741"/>
    </source>
</evidence>
<dbReference type="AlphaFoldDB" id="A0A9X3AZE6"/>
<dbReference type="GO" id="GO:0006015">
    <property type="term" value="P:5-phosphoribose 1-diphosphate biosynthetic process"/>
    <property type="evidence" value="ECO:0007669"/>
    <property type="project" value="UniProtKB-UniRule"/>
</dbReference>
<keyword evidence="3 6" id="KW-0808">Transferase</keyword>
<dbReference type="SMART" id="SM00072">
    <property type="entry name" value="GuKc"/>
    <property type="match status" value="1"/>
</dbReference>
<comment type="similarity">
    <text evidence="6">Belongs to the ribose 1,5-bisphosphokinase family.</text>
</comment>